<feature type="domain" description="Reverse transcriptase/retrotransposon-derived protein RNase H-like" evidence="4">
    <location>
        <begin position="22"/>
        <end position="114"/>
    </location>
</feature>
<evidence type="ECO:0000313" key="5">
    <source>
        <dbReference type="EnsemblMetazoa" id="CJA37616.1"/>
    </source>
</evidence>
<reference evidence="6" key="1">
    <citation type="submission" date="2010-08" db="EMBL/GenBank/DDBJ databases">
        <authorList>
            <consortium name="Caenorhabditis japonica Sequencing Consortium"/>
            <person name="Wilson R.K."/>
        </authorList>
    </citation>
    <scope>NUCLEOTIDE SEQUENCE [LARGE SCALE GENOMIC DNA]</scope>
    <source>
        <strain evidence="6">DF5081</strain>
    </source>
</reference>
<organism evidence="5 6">
    <name type="scientific">Caenorhabditis japonica</name>
    <dbReference type="NCBI Taxonomy" id="281687"/>
    <lineage>
        <taxon>Eukaryota</taxon>
        <taxon>Metazoa</taxon>
        <taxon>Ecdysozoa</taxon>
        <taxon>Nematoda</taxon>
        <taxon>Chromadorea</taxon>
        <taxon>Rhabditida</taxon>
        <taxon>Rhabditina</taxon>
        <taxon>Rhabditomorpha</taxon>
        <taxon>Rhabditoidea</taxon>
        <taxon>Rhabditidae</taxon>
        <taxon>Peloderinae</taxon>
        <taxon>Caenorhabditis</taxon>
    </lineage>
</organism>
<dbReference type="SUPFAM" id="SSF56672">
    <property type="entry name" value="DNA/RNA polymerases"/>
    <property type="match status" value="1"/>
</dbReference>
<protein>
    <submittedName>
        <fullName evidence="5">RT_RNaseH_2 domain-containing protein</fullName>
    </submittedName>
</protein>
<sequence>MNFSKIAVPLTPLTSPKTAWRWEEEQEMAFQQLINKICEAPVLIQPDVEAALNGDKPFLIYTDASKQGIGAVLAQEDKDGKQYPIAFSSKSLSPAEKRYHITDLEALAMMSALRR</sequence>
<dbReference type="PANTHER" id="PTHR34072">
    <property type="entry name" value="ENZYMATIC POLYPROTEIN-RELATED"/>
    <property type="match status" value="1"/>
</dbReference>
<keyword evidence="3" id="KW-0548">Nucleotidyltransferase</keyword>
<dbReference type="Proteomes" id="UP000005237">
    <property type="component" value="Unassembled WGS sequence"/>
</dbReference>
<dbReference type="Gene3D" id="3.10.20.370">
    <property type="match status" value="1"/>
</dbReference>
<keyword evidence="3" id="KW-0808">Transferase</keyword>
<keyword evidence="2" id="KW-0255">Endonuclease</keyword>
<evidence type="ECO:0000256" key="3">
    <source>
        <dbReference type="ARBA" id="ARBA00022918"/>
    </source>
</evidence>
<name>A0A8R1INL0_CAEJA</name>
<keyword evidence="1" id="KW-0540">Nuclease</keyword>
<dbReference type="Pfam" id="PF17919">
    <property type="entry name" value="RT_RNaseH_2"/>
    <property type="match status" value="1"/>
</dbReference>
<keyword evidence="2" id="KW-0378">Hydrolase</keyword>
<dbReference type="EnsemblMetazoa" id="CJA37616.1">
    <property type="protein sequence ID" value="CJA37616.1"/>
    <property type="gene ID" value="WBGene00213463"/>
</dbReference>
<accession>A0A8R1INL0</accession>
<dbReference type="FunFam" id="3.10.20.370:FF:000001">
    <property type="entry name" value="Retrovirus-related Pol polyprotein from transposon 17.6-like protein"/>
    <property type="match status" value="1"/>
</dbReference>
<proteinExistence type="predicted"/>
<dbReference type="GO" id="GO:0003964">
    <property type="term" value="F:RNA-directed DNA polymerase activity"/>
    <property type="evidence" value="ECO:0007669"/>
    <property type="project" value="UniProtKB-KW"/>
</dbReference>
<keyword evidence="6" id="KW-1185">Reference proteome</keyword>
<evidence type="ECO:0000259" key="4">
    <source>
        <dbReference type="Pfam" id="PF17919"/>
    </source>
</evidence>
<dbReference type="AlphaFoldDB" id="A0A8R1INL0"/>
<dbReference type="GO" id="GO:0004519">
    <property type="term" value="F:endonuclease activity"/>
    <property type="evidence" value="ECO:0007669"/>
    <property type="project" value="UniProtKB-KW"/>
</dbReference>
<dbReference type="InterPro" id="IPR043128">
    <property type="entry name" value="Rev_trsase/Diguanyl_cyclase"/>
</dbReference>
<keyword evidence="3" id="KW-0695">RNA-directed DNA polymerase</keyword>
<dbReference type="InterPro" id="IPR043502">
    <property type="entry name" value="DNA/RNA_pol_sf"/>
</dbReference>
<evidence type="ECO:0000256" key="2">
    <source>
        <dbReference type="ARBA" id="ARBA00022759"/>
    </source>
</evidence>
<dbReference type="Gene3D" id="3.30.70.270">
    <property type="match status" value="1"/>
</dbReference>
<evidence type="ECO:0000313" key="6">
    <source>
        <dbReference type="Proteomes" id="UP000005237"/>
    </source>
</evidence>
<dbReference type="InterPro" id="IPR041577">
    <property type="entry name" value="RT_RNaseH_2"/>
</dbReference>
<evidence type="ECO:0000256" key="1">
    <source>
        <dbReference type="ARBA" id="ARBA00022722"/>
    </source>
</evidence>
<reference evidence="5" key="2">
    <citation type="submission" date="2022-06" db="UniProtKB">
        <authorList>
            <consortium name="EnsemblMetazoa"/>
        </authorList>
    </citation>
    <scope>IDENTIFICATION</scope>
    <source>
        <strain evidence="5">DF5081</strain>
    </source>
</reference>